<gene>
    <name evidence="1" type="ORF">ACFQZW_02830</name>
</gene>
<proteinExistence type="predicted"/>
<dbReference type="Proteomes" id="UP001597032">
    <property type="component" value="Unassembled WGS sequence"/>
</dbReference>
<accession>A0ABW2Z3Y5</accession>
<keyword evidence="2" id="KW-1185">Reference proteome</keyword>
<organism evidence="1 2">
    <name type="scientific">Lutibacter aestuarii</name>
    <dbReference type="NCBI Taxonomy" id="861111"/>
    <lineage>
        <taxon>Bacteria</taxon>
        <taxon>Pseudomonadati</taxon>
        <taxon>Bacteroidota</taxon>
        <taxon>Flavobacteriia</taxon>
        <taxon>Flavobacteriales</taxon>
        <taxon>Flavobacteriaceae</taxon>
        <taxon>Lutibacter</taxon>
    </lineage>
</organism>
<reference evidence="2" key="1">
    <citation type="journal article" date="2019" name="Int. J. Syst. Evol. Microbiol.">
        <title>The Global Catalogue of Microorganisms (GCM) 10K type strain sequencing project: providing services to taxonomists for standard genome sequencing and annotation.</title>
        <authorList>
            <consortium name="The Broad Institute Genomics Platform"/>
            <consortium name="The Broad Institute Genome Sequencing Center for Infectious Disease"/>
            <person name="Wu L."/>
            <person name="Ma J."/>
        </authorList>
    </citation>
    <scope>NUCLEOTIDE SEQUENCE [LARGE SCALE GENOMIC DNA]</scope>
    <source>
        <strain evidence="2">CCUG 60022</strain>
    </source>
</reference>
<dbReference type="RefSeq" id="WP_298264496.1">
    <property type="nucleotide sequence ID" value="NZ_JBHTIC010000005.1"/>
</dbReference>
<protein>
    <submittedName>
        <fullName evidence="1">DUF1853 family protein</fullName>
    </submittedName>
</protein>
<comment type="caution">
    <text evidence="1">The sequence shown here is derived from an EMBL/GenBank/DDBJ whole genome shotgun (WGS) entry which is preliminary data.</text>
</comment>
<dbReference type="InterPro" id="IPR015003">
    <property type="entry name" value="DUF1853"/>
</dbReference>
<name>A0ABW2Z3Y5_9FLAO</name>
<dbReference type="Pfam" id="PF08907">
    <property type="entry name" value="DUF1853"/>
    <property type="match status" value="1"/>
</dbReference>
<dbReference type="EMBL" id="JBHTIC010000005">
    <property type="protein sequence ID" value="MFD0761004.1"/>
    <property type="molecule type" value="Genomic_DNA"/>
</dbReference>
<evidence type="ECO:0000313" key="2">
    <source>
        <dbReference type="Proteomes" id="UP001597032"/>
    </source>
</evidence>
<evidence type="ECO:0000313" key="1">
    <source>
        <dbReference type="EMBL" id="MFD0761004.1"/>
    </source>
</evidence>
<sequence length="271" mass="32116">MSLNSKEIQLQFEGFLNTPKLWTTTSVYTLKQFKFELKNTLPFNGNILKNQRLGKRVESFVSFVLNQTDSCKILIENAQIQNNKTTLGELDCILLQNNTPVHLEVIYKFYLYDKTVGKNEIEHWIGPNRKDSLVAKLNKLKEKQLPILFSSFTKPLLKKLNIDIATIHQQVLFKAQLFTPYNKEKPKFNLLNKECVKGFYIHYNQLSQFNDCKFYIPTKLNWLQEIRVPIRWLTYEPFLHKIEILIQQKTAPLCWLKHPNGNTEKFFVVWW</sequence>